<evidence type="ECO:0000313" key="1">
    <source>
        <dbReference type="EMBL" id="KAH7851901.1"/>
    </source>
</evidence>
<gene>
    <name evidence="1" type="ORF">Vadar_018154</name>
</gene>
<dbReference type="Proteomes" id="UP000828048">
    <property type="component" value="Chromosome 8"/>
</dbReference>
<sequence>MTENLRRRIPDGHPDGNDHADEDQKGDHTNELAYGDANNVKLENLCMCQWWRVVIARNGWPSLLFAVAALPSLHFLLFYRRLTLGVPSRPYNTWLPFMAWSTNVWLLVSSFIVGLCSFIAWAEAGNEIRRKPMTVMVMVLLHLVYFSLRVAWDPVTIDLGAVRAGILISLVRAACGVAIGRMLRKVNFNAGKCVIQVGGLLSYYVFRHTLDFLDAWKELFK</sequence>
<accession>A0ACB7YEE8</accession>
<comment type="caution">
    <text evidence="1">The sequence shown here is derived from an EMBL/GenBank/DDBJ whole genome shotgun (WGS) entry which is preliminary data.</text>
</comment>
<evidence type="ECO:0000313" key="2">
    <source>
        <dbReference type="Proteomes" id="UP000828048"/>
    </source>
</evidence>
<keyword evidence="2" id="KW-1185">Reference proteome</keyword>
<organism evidence="1 2">
    <name type="scientific">Vaccinium darrowii</name>
    <dbReference type="NCBI Taxonomy" id="229202"/>
    <lineage>
        <taxon>Eukaryota</taxon>
        <taxon>Viridiplantae</taxon>
        <taxon>Streptophyta</taxon>
        <taxon>Embryophyta</taxon>
        <taxon>Tracheophyta</taxon>
        <taxon>Spermatophyta</taxon>
        <taxon>Magnoliopsida</taxon>
        <taxon>eudicotyledons</taxon>
        <taxon>Gunneridae</taxon>
        <taxon>Pentapetalae</taxon>
        <taxon>asterids</taxon>
        <taxon>Ericales</taxon>
        <taxon>Ericaceae</taxon>
        <taxon>Vaccinioideae</taxon>
        <taxon>Vaccinieae</taxon>
        <taxon>Vaccinium</taxon>
    </lineage>
</organism>
<dbReference type="EMBL" id="CM037158">
    <property type="protein sequence ID" value="KAH7851901.1"/>
    <property type="molecule type" value="Genomic_DNA"/>
</dbReference>
<proteinExistence type="predicted"/>
<name>A0ACB7YEE8_9ERIC</name>
<reference evidence="1 2" key="1">
    <citation type="journal article" date="2021" name="Hortic Res">
        <title>High-quality reference genome and annotation aids understanding of berry development for evergreen blueberry (Vaccinium darrowii).</title>
        <authorList>
            <person name="Yu J."/>
            <person name="Hulse-Kemp A.M."/>
            <person name="Babiker E."/>
            <person name="Staton M."/>
        </authorList>
    </citation>
    <scope>NUCLEOTIDE SEQUENCE [LARGE SCALE GENOMIC DNA]</scope>
    <source>
        <strain evidence="2">cv. NJ 8807/NJ 8810</strain>
        <tissue evidence="1">Young leaf</tissue>
    </source>
</reference>
<protein>
    <submittedName>
        <fullName evidence="1">Uncharacterized protein</fullName>
    </submittedName>
</protein>